<feature type="region of interest" description="Disordered" evidence="1">
    <location>
        <begin position="39"/>
        <end position="62"/>
    </location>
</feature>
<feature type="region of interest" description="Disordered" evidence="1">
    <location>
        <begin position="894"/>
        <end position="1024"/>
    </location>
</feature>
<dbReference type="PROSITE" id="PS50200">
    <property type="entry name" value="RA"/>
    <property type="match status" value="1"/>
</dbReference>
<keyword evidence="5" id="KW-1185">Reference proteome</keyword>
<dbReference type="InterPro" id="IPR003961">
    <property type="entry name" value="FN3_dom"/>
</dbReference>
<evidence type="ECO:0000313" key="4">
    <source>
        <dbReference type="EMBL" id="KAK3784048.1"/>
    </source>
</evidence>
<dbReference type="EMBL" id="JAWDGP010002313">
    <property type="protein sequence ID" value="KAK3784048.1"/>
    <property type="molecule type" value="Genomic_DNA"/>
</dbReference>
<feature type="compositionally biased region" description="Polar residues" evidence="1">
    <location>
        <begin position="39"/>
        <end position="58"/>
    </location>
</feature>
<dbReference type="Pfam" id="PF00041">
    <property type="entry name" value="fn3"/>
    <property type="match status" value="1"/>
</dbReference>
<protein>
    <recommendedName>
        <fullName evidence="6">Ankyrin repeat and fibronectin type-III domain-containing protein 1</fullName>
    </recommendedName>
</protein>
<proteinExistence type="predicted"/>
<dbReference type="GO" id="GO:0061172">
    <property type="term" value="P:regulation of establishment of bipolar cell polarity"/>
    <property type="evidence" value="ECO:0007669"/>
    <property type="project" value="TreeGrafter"/>
</dbReference>
<reference evidence="4" key="1">
    <citation type="journal article" date="2023" name="G3 (Bethesda)">
        <title>A reference genome for the long-term kleptoplast-retaining sea slug Elysia crispata morphotype clarki.</title>
        <authorList>
            <person name="Eastman K.E."/>
            <person name="Pendleton A.L."/>
            <person name="Shaikh M.A."/>
            <person name="Suttiyut T."/>
            <person name="Ogas R."/>
            <person name="Tomko P."/>
            <person name="Gavelis G."/>
            <person name="Widhalm J.R."/>
            <person name="Wisecaver J.H."/>
        </authorList>
    </citation>
    <scope>NUCLEOTIDE SEQUENCE</scope>
    <source>
        <strain evidence="4">ECLA1</strain>
    </source>
</reference>
<dbReference type="SUPFAM" id="SSF49265">
    <property type="entry name" value="Fibronectin type III"/>
    <property type="match status" value="1"/>
</dbReference>
<dbReference type="GO" id="GO:0007165">
    <property type="term" value="P:signal transduction"/>
    <property type="evidence" value="ECO:0007669"/>
    <property type="project" value="InterPro"/>
</dbReference>
<evidence type="ECO:0000259" key="2">
    <source>
        <dbReference type="PROSITE" id="PS50200"/>
    </source>
</evidence>
<dbReference type="InterPro" id="IPR013783">
    <property type="entry name" value="Ig-like_fold"/>
</dbReference>
<feature type="region of interest" description="Disordered" evidence="1">
    <location>
        <begin position="1036"/>
        <end position="1069"/>
    </location>
</feature>
<dbReference type="InterPro" id="IPR036116">
    <property type="entry name" value="FN3_sf"/>
</dbReference>
<evidence type="ECO:0000259" key="3">
    <source>
        <dbReference type="PROSITE" id="PS50853"/>
    </source>
</evidence>
<feature type="compositionally biased region" description="Basic and acidic residues" evidence="1">
    <location>
        <begin position="929"/>
        <end position="938"/>
    </location>
</feature>
<name>A0AAE1DWF5_9GAST</name>
<gene>
    <name evidence="4" type="ORF">RRG08_025242</name>
</gene>
<evidence type="ECO:0008006" key="6">
    <source>
        <dbReference type="Google" id="ProtNLM"/>
    </source>
</evidence>
<dbReference type="Gene3D" id="2.60.40.10">
    <property type="entry name" value="Immunoglobulins"/>
    <property type="match status" value="1"/>
</dbReference>
<sequence>MKTKASYALECLPSTVSTKPILCFASIRIPPTIFEKSSEVSTMRQRLETSSSSGNLQKLSRRLVLREKKEPLSPSRSRSISLDWGDARSVRLAHGGTEDMESSTDVLTGLPASPSAPAHLSNKDLFRETRDAAPERANNSPRLMRDIRLLANSQKKKSMSIDIPDSQLPGKRKADKEKRYLHDSAALFEAVEQQQLDVVKGMLGCSNVDMNSLNGEDLSVLDIAVMTNNIPMAKMLLSRGAKESPIFQRGECRLHRLELLVGEAERRVIDLTATVLNGSSGNANISPAQQKENEKQLAYWEFRHKLLKRMKAGYEHAKAPEAPTNVRLEVASNSSLLVTFAEPRSHNGAVVTRYKVEWSSYENFLPLTGEAIVEDLSHLEFEIKSLTKGNHYFVRVSAWNVKGYGPYCSSEPLSAAPSSWREVDGIQSRLEGKVASLYTLYHQVKRSRPPETTEMKDIFKRNGESPMQKKKISIKNLFVSAPKFQKSIKRGVYMACLLYNEDKLLVTSEEQLPIIEVDETFSGPSIQNDLYWLLKVSCMWEETKVLKLDMEKTSSAGSTFRCKLLQAIISLQNGLGIQDLGQFFHRPVRDNNSSIIFTVVNQVRDPKVVTLSSGKWVTFGKLARRQSLSTIDAADAHNLLISCVPEMMLYHQVSGQRLARGLYLGYVKLQASVEVLRVMVPNRTPSCVPHVKIRDCPNVSREEWAWLLKSDSYKIGQNLSNSQVEFKGQLSSAARKLFHTLDLSEDTVSSHRIYDLEVLELSPTVTMILVMPSIEEICIAPGHSDNLAKRVDYCFLPVQIFESIHMKTYLPEFFSLFARLSAIVEMDGVLAQQGHREAFSSEELCRAKEQVEVTAHLQQNLDRIWKCARWIRDVTTYARNREKKSGIHLSHILSGSSVSSSGTAPDGTNITVTRGYDKGEKSGSGGGHDSSREDRGEGVDGGDGPSNISVSRLSPGTFARNNNNHQNTNANDGNNKSALSNNNSNSSNHSNIRHSISSLSSNNSSSSLCSQGGSRSNVGGRAGRGSDVRLMAKFFDPNEANPHSPDSISICRGHTRSADVSPTTQPSHISTAKNFSLTNISGNNTNKTSITPGSDKSIEATCHFGKSLSFSSALTTNKAVDSVSKPPKNLTDYVPNISTHIPRITPSPSLSSISTAVSSASCSSSSYAVHPAFAANHPSTSGEDKDITRDAESGIVKSTNPAQKTVVRRSYSADLDASSQLFSTSISNPQHHSLHQQNLEPPNNAIVKVHAMYETGLKRSVNIKLHISEQTTSRDIVNLVVKHLNSVVQRKGKGAFAYPDDALQNFCLVLIFHDGRQTVLGNDEKPLSLGDQLHRAKVCVTILESILSRCRESKGKIDNDEGDDDDVDGLGQATIV</sequence>
<comment type="caution">
    <text evidence="4">The sequence shown here is derived from an EMBL/GenBank/DDBJ whole genome shotgun (WGS) entry which is preliminary data.</text>
</comment>
<organism evidence="4 5">
    <name type="scientific">Elysia crispata</name>
    <name type="common">lettuce slug</name>
    <dbReference type="NCBI Taxonomy" id="231223"/>
    <lineage>
        <taxon>Eukaryota</taxon>
        <taxon>Metazoa</taxon>
        <taxon>Spiralia</taxon>
        <taxon>Lophotrochozoa</taxon>
        <taxon>Mollusca</taxon>
        <taxon>Gastropoda</taxon>
        <taxon>Heterobranchia</taxon>
        <taxon>Euthyneura</taxon>
        <taxon>Panpulmonata</taxon>
        <taxon>Sacoglossa</taxon>
        <taxon>Placobranchoidea</taxon>
        <taxon>Plakobranchidae</taxon>
        <taxon>Elysia</taxon>
    </lineage>
</organism>
<accession>A0AAE1DWF5</accession>
<feature type="region of interest" description="Disordered" evidence="1">
    <location>
        <begin position="155"/>
        <end position="174"/>
    </location>
</feature>
<feature type="compositionally biased region" description="Polar residues" evidence="1">
    <location>
        <begin position="902"/>
        <end position="912"/>
    </location>
</feature>
<feature type="region of interest" description="Disordered" evidence="1">
    <location>
        <begin position="1121"/>
        <end position="1152"/>
    </location>
</feature>
<dbReference type="SUPFAM" id="SSF48403">
    <property type="entry name" value="Ankyrin repeat"/>
    <property type="match status" value="1"/>
</dbReference>
<dbReference type="PROSITE" id="PS50853">
    <property type="entry name" value="FN3"/>
    <property type="match status" value="1"/>
</dbReference>
<evidence type="ECO:0000256" key="1">
    <source>
        <dbReference type="SAM" id="MobiDB-lite"/>
    </source>
</evidence>
<dbReference type="InterPro" id="IPR000159">
    <property type="entry name" value="RA_dom"/>
</dbReference>
<dbReference type="InterPro" id="IPR036770">
    <property type="entry name" value="Ankyrin_rpt-contain_sf"/>
</dbReference>
<feature type="domain" description="Ras-associating" evidence="2">
    <location>
        <begin position="1265"/>
        <end position="1348"/>
    </location>
</feature>
<dbReference type="Proteomes" id="UP001283361">
    <property type="component" value="Unassembled WGS sequence"/>
</dbReference>
<dbReference type="CDD" id="cd00063">
    <property type="entry name" value="FN3"/>
    <property type="match status" value="1"/>
</dbReference>
<dbReference type="PANTHER" id="PTHR21437:SF1">
    <property type="entry name" value="WIDE AWAKE"/>
    <property type="match status" value="1"/>
</dbReference>
<dbReference type="GO" id="GO:0000132">
    <property type="term" value="P:establishment of mitotic spindle orientation"/>
    <property type="evidence" value="ECO:0007669"/>
    <property type="project" value="TreeGrafter"/>
</dbReference>
<dbReference type="Gene3D" id="1.25.40.20">
    <property type="entry name" value="Ankyrin repeat-containing domain"/>
    <property type="match status" value="1"/>
</dbReference>
<evidence type="ECO:0000313" key="5">
    <source>
        <dbReference type="Proteomes" id="UP001283361"/>
    </source>
</evidence>
<dbReference type="InterPro" id="IPR039269">
    <property type="entry name" value="ANKFN1"/>
</dbReference>
<feature type="compositionally biased region" description="Low complexity" evidence="1">
    <location>
        <begin position="961"/>
        <end position="1017"/>
    </location>
</feature>
<dbReference type="PANTHER" id="PTHR21437">
    <property type="entry name" value="WIDE AWAKE"/>
    <property type="match status" value="1"/>
</dbReference>
<feature type="domain" description="Fibronectin type-III" evidence="3">
    <location>
        <begin position="322"/>
        <end position="418"/>
    </location>
</feature>
<feature type="compositionally biased region" description="Polar residues" evidence="1">
    <location>
        <begin position="1058"/>
        <end position="1069"/>
    </location>
</feature>
<dbReference type="SMART" id="SM00060">
    <property type="entry name" value="FN3"/>
    <property type="match status" value="1"/>
</dbReference>
<dbReference type="GO" id="GO:0005819">
    <property type="term" value="C:spindle"/>
    <property type="evidence" value="ECO:0007669"/>
    <property type="project" value="TreeGrafter"/>
</dbReference>